<dbReference type="InterPro" id="IPR039421">
    <property type="entry name" value="Type_1_exporter"/>
</dbReference>
<dbReference type="STRING" id="1300344.I598_3226"/>
<dbReference type="SUPFAM" id="SSF52540">
    <property type="entry name" value="P-loop containing nucleoside triphosphate hydrolases"/>
    <property type="match status" value="1"/>
</dbReference>
<dbReference type="PROSITE" id="PS50893">
    <property type="entry name" value="ABC_TRANSPORTER_2"/>
    <property type="match status" value="1"/>
</dbReference>
<gene>
    <name evidence="10" type="ORF">I598_3226</name>
</gene>
<dbReference type="PROSITE" id="PS50929">
    <property type="entry name" value="ABC_TM1F"/>
    <property type="match status" value="1"/>
</dbReference>
<keyword evidence="6 7" id="KW-0472">Membrane</keyword>
<keyword evidence="3" id="KW-0547">Nucleotide-binding</keyword>
<dbReference type="InterPro" id="IPR003439">
    <property type="entry name" value="ABC_transporter-like_ATP-bd"/>
</dbReference>
<dbReference type="GO" id="GO:0005524">
    <property type="term" value="F:ATP binding"/>
    <property type="evidence" value="ECO:0007669"/>
    <property type="project" value="UniProtKB-KW"/>
</dbReference>
<dbReference type="Proteomes" id="UP000076794">
    <property type="component" value="Chromosome"/>
</dbReference>
<evidence type="ECO:0000259" key="8">
    <source>
        <dbReference type="PROSITE" id="PS50893"/>
    </source>
</evidence>
<comment type="subcellular location">
    <subcellularLocation>
        <location evidence="1">Cell membrane</location>
        <topology evidence="1">Multi-pass membrane protein</topology>
    </subcellularLocation>
</comment>
<feature type="transmembrane region" description="Helical" evidence="7">
    <location>
        <begin position="100"/>
        <end position="122"/>
    </location>
</feature>
<proteinExistence type="predicted"/>
<dbReference type="InterPro" id="IPR011527">
    <property type="entry name" value="ABC1_TM_dom"/>
</dbReference>
<keyword evidence="4 10" id="KW-0067">ATP-binding</keyword>
<keyword evidence="11" id="KW-1185">Reference proteome</keyword>
<evidence type="ECO:0000259" key="9">
    <source>
        <dbReference type="PROSITE" id="PS50929"/>
    </source>
</evidence>
<evidence type="ECO:0000256" key="7">
    <source>
        <dbReference type="SAM" id="Phobius"/>
    </source>
</evidence>
<dbReference type="Pfam" id="PF00005">
    <property type="entry name" value="ABC_tran"/>
    <property type="match status" value="1"/>
</dbReference>
<feature type="transmembrane region" description="Helical" evidence="7">
    <location>
        <begin position="203"/>
        <end position="219"/>
    </location>
</feature>
<dbReference type="EMBL" id="CP014209">
    <property type="protein sequence ID" value="ANC32736.1"/>
    <property type="molecule type" value="Genomic_DNA"/>
</dbReference>
<dbReference type="InterPro" id="IPR017871">
    <property type="entry name" value="ABC_transporter-like_CS"/>
</dbReference>
<dbReference type="PATRIC" id="fig|1300344.3.peg.3245"/>
<evidence type="ECO:0000256" key="5">
    <source>
        <dbReference type="ARBA" id="ARBA00022989"/>
    </source>
</evidence>
<dbReference type="InterPro" id="IPR027417">
    <property type="entry name" value="P-loop_NTPase"/>
</dbReference>
<name>A0A168FYI8_9MICO</name>
<feature type="transmembrane region" description="Helical" evidence="7">
    <location>
        <begin position="176"/>
        <end position="197"/>
    </location>
</feature>
<accession>A0A168FYI8</accession>
<protein>
    <submittedName>
        <fullName evidence="10">Putative ABC transporter ATP-binding protein</fullName>
    </submittedName>
</protein>
<dbReference type="InterPro" id="IPR036640">
    <property type="entry name" value="ABC1_TM_sf"/>
</dbReference>
<dbReference type="PANTHER" id="PTHR43394">
    <property type="entry name" value="ATP-DEPENDENT PERMEASE MDL1, MITOCHONDRIAL"/>
    <property type="match status" value="1"/>
</dbReference>
<evidence type="ECO:0000256" key="3">
    <source>
        <dbReference type="ARBA" id="ARBA00022741"/>
    </source>
</evidence>
<dbReference type="GO" id="GO:0015421">
    <property type="term" value="F:ABC-type oligopeptide transporter activity"/>
    <property type="evidence" value="ECO:0007669"/>
    <property type="project" value="TreeGrafter"/>
</dbReference>
<dbReference type="PROSITE" id="PS00211">
    <property type="entry name" value="ABC_TRANSPORTER_1"/>
    <property type="match status" value="1"/>
</dbReference>
<dbReference type="SUPFAM" id="SSF90123">
    <property type="entry name" value="ABC transporter transmembrane region"/>
    <property type="match status" value="1"/>
</dbReference>
<reference evidence="10 11" key="1">
    <citation type="submission" date="2016-01" db="EMBL/GenBank/DDBJ databases">
        <title>Complete genome sequence of a soil Actinobacterium, Isoptericola dokdonensis DS-3.</title>
        <authorList>
            <person name="Kwon S.-K."/>
            <person name="Kim J.F."/>
        </authorList>
    </citation>
    <scope>NUCLEOTIDE SEQUENCE [LARGE SCALE GENOMIC DNA]</scope>
    <source>
        <strain evidence="10 11">DS-3</strain>
    </source>
</reference>
<dbReference type="AlphaFoldDB" id="A0A168FYI8"/>
<feature type="transmembrane region" description="Helical" evidence="7">
    <location>
        <begin position="65"/>
        <end position="88"/>
    </location>
</feature>
<dbReference type="KEGG" id="ido:I598_3226"/>
<dbReference type="Gene3D" id="3.40.50.300">
    <property type="entry name" value="P-loop containing nucleotide triphosphate hydrolases"/>
    <property type="match status" value="1"/>
</dbReference>
<keyword evidence="5 7" id="KW-1133">Transmembrane helix</keyword>
<dbReference type="GO" id="GO:0005886">
    <property type="term" value="C:plasma membrane"/>
    <property type="evidence" value="ECO:0007669"/>
    <property type="project" value="UniProtKB-SubCell"/>
</dbReference>
<dbReference type="InterPro" id="IPR003593">
    <property type="entry name" value="AAA+_ATPase"/>
</dbReference>
<keyword evidence="2 7" id="KW-0812">Transmembrane</keyword>
<dbReference type="CDD" id="cd18564">
    <property type="entry name" value="ABC_6TM_exporter_like"/>
    <property type="match status" value="1"/>
</dbReference>
<dbReference type="SMART" id="SM00382">
    <property type="entry name" value="AAA"/>
    <property type="match status" value="1"/>
</dbReference>
<dbReference type="Gene3D" id="1.20.1560.10">
    <property type="entry name" value="ABC transporter type 1, transmembrane domain"/>
    <property type="match status" value="1"/>
</dbReference>
<sequence length="604" mass="64665">MSAPDIPGRPGRRARPGRLGALRQRLVAAVAPRADDDGLVAEAPAVAFREVLRRLRPELSGRRRVLALLVFLAVAVAGIGTVEIWLFQRVVDDVLVPADLAPLLLLAGLYLGLALLSGLLSWADEVTTTWLGEHVTLDLRGRVLAHLHRVPSDVADRQRAGDVLTRLTKDVRSIETLLFSAVDGAGALARVLFYGGAMLLLDWQLALVAFVVAPLFGWASERFARRFKKVAKEKSRRNGSMTSVAEESLAALSLVQVHGREREEQQRFDREGRAVVAAELGAARLRATYPLVVDLLELVGLLSVIGLGVWALADERLTLGGLLVFLTYLSQLVRPLRELGDLMVSVASAVAGAERVLELLDLPAGIPEPADPVHLDRVTGRMTVEGASFTYHGASRAALEGVDLRVEPGGLLALAGPSGSGKSTLVRLLGRLSDVDAGRVTLDGVDVRDLPVRTLRENVTVLLQEAPVLDASVRDNVRFSRPDASDDEVWAALRDAGLEPVVRALPDGLDSRLGQRGRSLSGGQRQRVALARALLVDARVLLLDEPTTGLDADAATLLLATLRRLAADRAVVVATHDPAVLAAADLVVPVHDGTVTDPTLEVAR</sequence>
<organism evidence="10 11">
    <name type="scientific">Isoptericola dokdonensis DS-3</name>
    <dbReference type="NCBI Taxonomy" id="1300344"/>
    <lineage>
        <taxon>Bacteria</taxon>
        <taxon>Bacillati</taxon>
        <taxon>Actinomycetota</taxon>
        <taxon>Actinomycetes</taxon>
        <taxon>Micrococcales</taxon>
        <taxon>Promicromonosporaceae</taxon>
        <taxon>Isoptericola</taxon>
    </lineage>
</organism>
<dbReference type="Pfam" id="PF00664">
    <property type="entry name" value="ABC_membrane"/>
    <property type="match status" value="1"/>
</dbReference>
<evidence type="ECO:0000256" key="4">
    <source>
        <dbReference type="ARBA" id="ARBA00022840"/>
    </source>
</evidence>
<evidence type="ECO:0000313" key="11">
    <source>
        <dbReference type="Proteomes" id="UP000076794"/>
    </source>
</evidence>
<dbReference type="OrthoDB" id="9806127at2"/>
<feature type="domain" description="ABC transmembrane type-1" evidence="9">
    <location>
        <begin position="67"/>
        <end position="348"/>
    </location>
</feature>
<evidence type="ECO:0000313" key="10">
    <source>
        <dbReference type="EMBL" id="ANC32736.1"/>
    </source>
</evidence>
<feature type="domain" description="ABC transporter" evidence="8">
    <location>
        <begin position="382"/>
        <end position="603"/>
    </location>
</feature>
<evidence type="ECO:0000256" key="1">
    <source>
        <dbReference type="ARBA" id="ARBA00004651"/>
    </source>
</evidence>
<feature type="transmembrane region" description="Helical" evidence="7">
    <location>
        <begin position="291"/>
        <end position="311"/>
    </location>
</feature>
<dbReference type="PANTHER" id="PTHR43394:SF1">
    <property type="entry name" value="ATP-BINDING CASSETTE SUB-FAMILY B MEMBER 10, MITOCHONDRIAL"/>
    <property type="match status" value="1"/>
</dbReference>
<dbReference type="GO" id="GO:0016887">
    <property type="term" value="F:ATP hydrolysis activity"/>
    <property type="evidence" value="ECO:0007669"/>
    <property type="project" value="InterPro"/>
</dbReference>
<evidence type="ECO:0000256" key="6">
    <source>
        <dbReference type="ARBA" id="ARBA00023136"/>
    </source>
</evidence>
<dbReference type="RefSeq" id="WP_068204106.1">
    <property type="nucleotide sequence ID" value="NZ_CP014209.1"/>
</dbReference>
<evidence type="ECO:0000256" key="2">
    <source>
        <dbReference type="ARBA" id="ARBA00022692"/>
    </source>
</evidence>